<name>A0AAV1ZCT0_9ARAC</name>
<sequence>MNHTVCIRLRLNAWESFGLIPNEDSSGLSRKHGSVDCDSYFTDSSSVSRKHGSDVDSNTEFFTTNELYGALASTRRVRNQQNILRHRELDIITGRRLRFRSNVRYRYACRCQMPQKLDNQNHGLVQCRITRPLERLGGLEMEQNSGIERKRRINILKPYCDSSSDLSQA</sequence>
<protein>
    <submittedName>
        <fullName evidence="1">Uncharacterized protein</fullName>
    </submittedName>
</protein>
<keyword evidence="2" id="KW-1185">Reference proteome</keyword>
<proteinExistence type="predicted"/>
<accession>A0AAV1ZCT0</accession>
<dbReference type="AlphaFoldDB" id="A0AAV1ZCT0"/>
<organism evidence="1 2">
    <name type="scientific">Larinioides sclopetarius</name>
    <dbReference type="NCBI Taxonomy" id="280406"/>
    <lineage>
        <taxon>Eukaryota</taxon>
        <taxon>Metazoa</taxon>
        <taxon>Ecdysozoa</taxon>
        <taxon>Arthropoda</taxon>
        <taxon>Chelicerata</taxon>
        <taxon>Arachnida</taxon>
        <taxon>Araneae</taxon>
        <taxon>Araneomorphae</taxon>
        <taxon>Entelegynae</taxon>
        <taxon>Araneoidea</taxon>
        <taxon>Araneidae</taxon>
        <taxon>Larinioides</taxon>
    </lineage>
</organism>
<reference evidence="1 2" key="1">
    <citation type="submission" date="2024-04" db="EMBL/GenBank/DDBJ databases">
        <authorList>
            <person name="Rising A."/>
            <person name="Reimegard J."/>
            <person name="Sonavane S."/>
            <person name="Akerstrom W."/>
            <person name="Nylinder S."/>
            <person name="Hedman E."/>
            <person name="Kallberg Y."/>
        </authorList>
    </citation>
    <scope>NUCLEOTIDE SEQUENCE [LARGE SCALE GENOMIC DNA]</scope>
</reference>
<dbReference type="EMBL" id="CAXIEN010000041">
    <property type="protein sequence ID" value="CAL1269463.1"/>
    <property type="molecule type" value="Genomic_DNA"/>
</dbReference>
<dbReference type="Proteomes" id="UP001497382">
    <property type="component" value="Unassembled WGS sequence"/>
</dbReference>
<evidence type="ECO:0000313" key="1">
    <source>
        <dbReference type="EMBL" id="CAL1269463.1"/>
    </source>
</evidence>
<evidence type="ECO:0000313" key="2">
    <source>
        <dbReference type="Proteomes" id="UP001497382"/>
    </source>
</evidence>
<comment type="caution">
    <text evidence="1">The sequence shown here is derived from an EMBL/GenBank/DDBJ whole genome shotgun (WGS) entry which is preliminary data.</text>
</comment>
<gene>
    <name evidence="1" type="ORF">LARSCL_LOCUS4742</name>
</gene>